<dbReference type="Proteomes" id="UP000033684">
    <property type="component" value="Unassembled WGS sequence"/>
</dbReference>
<dbReference type="GO" id="GO:0003676">
    <property type="term" value="F:nucleic acid binding"/>
    <property type="evidence" value="ECO:0007669"/>
    <property type="project" value="InterPro"/>
</dbReference>
<reference evidence="1 2" key="2">
    <citation type="journal article" date="2016" name="Microb. Ecol.">
        <title>Genome Characteristics of a Novel Type I Methanotroph (Sn10-6) Isolated from a Flooded Indian Rice Field.</title>
        <authorList>
            <person name="Rahalkar M.C."/>
            <person name="Pandit P.S."/>
            <person name="Dhakephalkar P.K."/>
            <person name="Pore S."/>
            <person name="Arora P."/>
            <person name="Kapse N."/>
        </authorList>
    </citation>
    <scope>NUCLEOTIDE SEQUENCE [LARGE SCALE GENOMIC DNA]</scope>
    <source>
        <strain evidence="1 2">Sn10-6</strain>
    </source>
</reference>
<gene>
    <name evidence="1" type="ORF">VZ94_08390</name>
</gene>
<dbReference type="InterPro" id="IPR012677">
    <property type="entry name" value="Nucleotide-bd_a/b_plait_sf"/>
</dbReference>
<name>A0A0F3IJD2_9GAMM</name>
<dbReference type="InterPro" id="IPR035979">
    <property type="entry name" value="RBD_domain_sf"/>
</dbReference>
<sequence>MLILILRIPRDTSKYDLIKFLEPVIKGGLFTKPGNIESIDIMVHESSNIETSPRHALIRIEPDAAARRVVAKLNKKLLNGKHVNVREFYLRSWHNDPRNKSLHSAAAIFKERRMGERRKNKLTVIDVKVEQNQPVSFFGDKKFHRTL</sequence>
<evidence type="ECO:0008006" key="3">
    <source>
        <dbReference type="Google" id="ProtNLM"/>
    </source>
</evidence>
<dbReference type="SUPFAM" id="SSF54928">
    <property type="entry name" value="RNA-binding domain, RBD"/>
    <property type="match status" value="1"/>
</dbReference>
<dbReference type="OrthoDB" id="5570803at2"/>
<keyword evidence="2" id="KW-1185">Reference proteome</keyword>
<evidence type="ECO:0000313" key="2">
    <source>
        <dbReference type="Proteomes" id="UP000033684"/>
    </source>
</evidence>
<proteinExistence type="predicted"/>
<dbReference type="EMBL" id="LAJX01000080">
    <property type="protein sequence ID" value="KJV06880.1"/>
    <property type="molecule type" value="Genomic_DNA"/>
</dbReference>
<dbReference type="AlphaFoldDB" id="A0A0F3IJD2"/>
<accession>A0A0F3IJD2</accession>
<dbReference type="RefSeq" id="WP_045778885.1">
    <property type="nucleotide sequence ID" value="NZ_LAJX01000080.1"/>
</dbReference>
<protein>
    <recommendedName>
        <fullName evidence="3">RRM domain-containing protein</fullName>
    </recommendedName>
</protein>
<comment type="caution">
    <text evidence="1">The sequence shown here is derived from an EMBL/GenBank/DDBJ whole genome shotgun (WGS) entry which is preliminary data.</text>
</comment>
<evidence type="ECO:0000313" key="1">
    <source>
        <dbReference type="EMBL" id="KJV06880.1"/>
    </source>
</evidence>
<dbReference type="Gene3D" id="3.30.70.330">
    <property type="match status" value="1"/>
</dbReference>
<organism evidence="1 2">
    <name type="scientific">Methylocucumis oryzae</name>
    <dbReference type="NCBI Taxonomy" id="1632867"/>
    <lineage>
        <taxon>Bacteria</taxon>
        <taxon>Pseudomonadati</taxon>
        <taxon>Pseudomonadota</taxon>
        <taxon>Gammaproteobacteria</taxon>
        <taxon>Methylococcales</taxon>
        <taxon>Methylococcaceae</taxon>
        <taxon>Methylocucumis</taxon>
    </lineage>
</organism>
<reference evidence="2" key="1">
    <citation type="submission" date="2015-03" db="EMBL/GenBank/DDBJ databases">
        <title>Draft genome sequence of a novel methanotroph (Sn10-6) isolated from flooded ricefield rhizosphere in India.</title>
        <authorList>
            <person name="Pandit P.S."/>
            <person name="Pore S.D."/>
            <person name="Arora P."/>
            <person name="Kapse N.G."/>
            <person name="Dhakephalkar P.K."/>
            <person name="Rahalkar M.C."/>
        </authorList>
    </citation>
    <scope>NUCLEOTIDE SEQUENCE [LARGE SCALE GENOMIC DNA]</scope>
    <source>
        <strain evidence="2">Sn10-6</strain>
    </source>
</reference>